<dbReference type="GO" id="GO:0008360">
    <property type="term" value="P:regulation of cell shape"/>
    <property type="evidence" value="ECO:0007669"/>
    <property type="project" value="UniProtKB-KW"/>
</dbReference>
<feature type="binding site" evidence="8">
    <location>
        <position position="279"/>
    </location>
    <ligand>
        <name>substrate</name>
    </ligand>
</feature>
<keyword evidence="3" id="KW-0378">Hydrolase</keyword>
<accession>A0A1G9APD5</accession>
<evidence type="ECO:0000259" key="10">
    <source>
        <dbReference type="Pfam" id="PF00768"/>
    </source>
</evidence>
<gene>
    <name evidence="11" type="ORF">SAMN05216243_2644</name>
</gene>
<dbReference type="GO" id="GO:0009252">
    <property type="term" value="P:peptidoglycan biosynthetic process"/>
    <property type="evidence" value="ECO:0007669"/>
    <property type="project" value="UniProtKB-KW"/>
</dbReference>
<evidence type="ECO:0000256" key="8">
    <source>
        <dbReference type="PIRSR" id="PIRSR618044-2"/>
    </source>
</evidence>
<dbReference type="RefSeq" id="WP_093215030.1">
    <property type="nucleotide sequence ID" value="NZ_FNFL01000004.1"/>
</dbReference>
<dbReference type="EMBL" id="FNFL01000004">
    <property type="protein sequence ID" value="SDK29137.1"/>
    <property type="molecule type" value="Genomic_DNA"/>
</dbReference>
<feature type="active site" description="Acyl-ester intermediate" evidence="7">
    <location>
        <position position="88"/>
    </location>
</feature>
<evidence type="ECO:0000256" key="5">
    <source>
        <dbReference type="ARBA" id="ARBA00022984"/>
    </source>
</evidence>
<dbReference type="PANTHER" id="PTHR21581:SF11">
    <property type="entry name" value="D-ALANYL-D-ALANINE CARBOXYPEPTIDASE DACA"/>
    <property type="match status" value="1"/>
</dbReference>
<evidence type="ECO:0000313" key="12">
    <source>
        <dbReference type="Proteomes" id="UP000198694"/>
    </source>
</evidence>
<dbReference type="GO" id="GO:0071555">
    <property type="term" value="P:cell wall organization"/>
    <property type="evidence" value="ECO:0007669"/>
    <property type="project" value="UniProtKB-KW"/>
</dbReference>
<keyword evidence="11" id="KW-0121">Carboxypeptidase</keyword>
<evidence type="ECO:0000256" key="2">
    <source>
        <dbReference type="ARBA" id="ARBA00022729"/>
    </source>
</evidence>
<sequence>MKTFKYILILLFLLLIAGFITLSLHGGQPENQEEQSETIIYQDSSFQVDEEVLLSNLNLEAESALLINADNQQLLYEKNINRSLPVASMSKMMTEYLVLEAINNGNLTWEQQIPISDYASAISNTPGFSSILLKKELTYTVEELFHATAIHSANGAAIALAEAVAGSEKEFVQLMNQTAERIGLEKSTFVNSTGLSNSDLGSYSYANLPSPDNMMSVKDVASLALELLNTYPEILHISSMPSQTVTHGSQDAITYYNTNSMLPEMNEENISYSGVDGLKTGYTDVAGYCFTGTVQQGGTRYVSVIMGAGTENARFSDTKKLYDAAFNSVD</sequence>
<comment type="similarity">
    <text evidence="1 9">Belongs to the peptidase S11 family.</text>
</comment>
<dbReference type="InterPro" id="IPR018044">
    <property type="entry name" value="Peptidase_S11"/>
</dbReference>
<keyword evidence="6" id="KW-0961">Cell wall biogenesis/degradation</keyword>
<reference evidence="11 12" key="1">
    <citation type="submission" date="2016-10" db="EMBL/GenBank/DDBJ databases">
        <authorList>
            <person name="de Groot N.N."/>
        </authorList>
    </citation>
    <scope>NUCLEOTIDE SEQUENCE [LARGE SCALE GENOMIC DNA]</scope>
    <source>
        <strain evidence="11 12">CGMCC 1.6502</strain>
    </source>
</reference>
<keyword evidence="4" id="KW-0133">Cell shape</keyword>
<evidence type="ECO:0000256" key="6">
    <source>
        <dbReference type="ARBA" id="ARBA00023316"/>
    </source>
</evidence>
<dbReference type="GO" id="GO:0009002">
    <property type="term" value="F:serine-type D-Ala-D-Ala carboxypeptidase activity"/>
    <property type="evidence" value="ECO:0007669"/>
    <property type="project" value="InterPro"/>
</dbReference>
<dbReference type="InterPro" id="IPR001967">
    <property type="entry name" value="Peptidase_S11_N"/>
</dbReference>
<evidence type="ECO:0000256" key="4">
    <source>
        <dbReference type="ARBA" id="ARBA00022960"/>
    </source>
</evidence>
<feature type="active site" description="Proton acceptor" evidence="7">
    <location>
        <position position="91"/>
    </location>
</feature>
<evidence type="ECO:0000256" key="9">
    <source>
        <dbReference type="RuleBase" id="RU004016"/>
    </source>
</evidence>
<dbReference type="InterPro" id="IPR012338">
    <property type="entry name" value="Beta-lactam/transpept-like"/>
</dbReference>
<dbReference type="Gene3D" id="3.40.710.10">
    <property type="entry name" value="DD-peptidase/beta-lactamase superfamily"/>
    <property type="match status" value="1"/>
</dbReference>
<evidence type="ECO:0000256" key="7">
    <source>
        <dbReference type="PIRSR" id="PIRSR618044-1"/>
    </source>
</evidence>
<evidence type="ECO:0000256" key="1">
    <source>
        <dbReference type="ARBA" id="ARBA00007164"/>
    </source>
</evidence>
<keyword evidence="2" id="KW-0732">Signal</keyword>
<evidence type="ECO:0000313" key="11">
    <source>
        <dbReference type="EMBL" id="SDK29137.1"/>
    </source>
</evidence>
<dbReference type="STRING" id="407036.SAMN05216243_2644"/>
<dbReference type="AlphaFoldDB" id="A0A1G9APD5"/>
<dbReference type="PRINTS" id="PR00725">
    <property type="entry name" value="DADACBPTASE1"/>
</dbReference>
<keyword evidence="12" id="KW-1185">Reference proteome</keyword>
<proteinExistence type="inferred from homology"/>
<dbReference type="GO" id="GO:0006508">
    <property type="term" value="P:proteolysis"/>
    <property type="evidence" value="ECO:0007669"/>
    <property type="project" value="InterPro"/>
</dbReference>
<feature type="domain" description="Peptidase S11 D-alanyl-D-alanine carboxypeptidase A N-terminal" evidence="10">
    <location>
        <begin position="56"/>
        <end position="309"/>
    </location>
</feature>
<keyword evidence="5" id="KW-0573">Peptidoglycan synthesis</keyword>
<dbReference type="Proteomes" id="UP000198694">
    <property type="component" value="Unassembled WGS sequence"/>
</dbReference>
<feature type="active site" evidence="7">
    <location>
        <position position="152"/>
    </location>
</feature>
<protein>
    <submittedName>
        <fullName evidence="11">D-alanyl-D-alanine carboxypeptidase (Penicillin-binding protein 5/6)</fullName>
    </submittedName>
</protein>
<name>A0A1G9APD5_9BACI</name>
<organism evidence="11 12">
    <name type="scientific">Sediminibacillus albus</name>
    <dbReference type="NCBI Taxonomy" id="407036"/>
    <lineage>
        <taxon>Bacteria</taxon>
        <taxon>Bacillati</taxon>
        <taxon>Bacillota</taxon>
        <taxon>Bacilli</taxon>
        <taxon>Bacillales</taxon>
        <taxon>Bacillaceae</taxon>
        <taxon>Sediminibacillus</taxon>
    </lineage>
</organism>
<dbReference type="SUPFAM" id="SSF56601">
    <property type="entry name" value="beta-lactamase/transpeptidase-like"/>
    <property type="match status" value="1"/>
</dbReference>
<dbReference type="PANTHER" id="PTHR21581">
    <property type="entry name" value="D-ALANYL-D-ALANINE CARBOXYPEPTIDASE"/>
    <property type="match status" value="1"/>
</dbReference>
<keyword evidence="11" id="KW-0645">Protease</keyword>
<evidence type="ECO:0000256" key="3">
    <source>
        <dbReference type="ARBA" id="ARBA00022801"/>
    </source>
</evidence>
<dbReference type="OrthoDB" id="9791132at2"/>
<dbReference type="Pfam" id="PF00768">
    <property type="entry name" value="Peptidase_S11"/>
    <property type="match status" value="1"/>
</dbReference>